<evidence type="ECO:0000313" key="3">
    <source>
        <dbReference type="EMBL" id="KGJ93248.1"/>
    </source>
</evidence>
<protein>
    <submittedName>
        <fullName evidence="3">Formate dehydrogenase family accessory protein FdhD</fullName>
    </submittedName>
</protein>
<dbReference type="Proteomes" id="UP000029843">
    <property type="component" value="Unassembled WGS sequence"/>
</dbReference>
<accession>A0A099KUB8</accession>
<comment type="caution">
    <text evidence="3">The sequence shown here is derived from an EMBL/GenBank/DDBJ whole genome shotgun (WGS) entry which is preliminary data.</text>
</comment>
<dbReference type="OrthoDB" id="3197277at2"/>
<dbReference type="PATRIC" id="fig|28229.4.peg.1753"/>
<dbReference type="GO" id="GO:0006777">
    <property type="term" value="P:Mo-molybdopterin cofactor biosynthetic process"/>
    <property type="evidence" value="ECO:0007669"/>
    <property type="project" value="UniProtKB-KW"/>
</dbReference>
<dbReference type="PANTHER" id="PTHR30592">
    <property type="entry name" value="FORMATE DEHYDROGENASE"/>
    <property type="match status" value="1"/>
</dbReference>
<evidence type="ECO:0000313" key="4">
    <source>
        <dbReference type="Proteomes" id="UP000029843"/>
    </source>
</evidence>
<dbReference type="GO" id="GO:0016783">
    <property type="term" value="F:sulfurtransferase activity"/>
    <property type="evidence" value="ECO:0007669"/>
    <property type="project" value="InterPro"/>
</dbReference>
<dbReference type="NCBIfam" id="TIGR00129">
    <property type="entry name" value="fdhD_narQ"/>
    <property type="match status" value="1"/>
</dbReference>
<dbReference type="Gene3D" id="3.40.140.10">
    <property type="entry name" value="Cytidine Deaminase, domain 2"/>
    <property type="match status" value="1"/>
</dbReference>
<dbReference type="SUPFAM" id="SSF53927">
    <property type="entry name" value="Cytidine deaminase-like"/>
    <property type="match status" value="1"/>
</dbReference>
<evidence type="ECO:0000256" key="2">
    <source>
        <dbReference type="ARBA" id="ARBA00023150"/>
    </source>
</evidence>
<dbReference type="Pfam" id="PF02634">
    <property type="entry name" value="FdhD-NarQ"/>
    <property type="match status" value="1"/>
</dbReference>
<dbReference type="InterPro" id="IPR003786">
    <property type="entry name" value="FdhD"/>
</dbReference>
<dbReference type="PANTHER" id="PTHR30592:SF1">
    <property type="entry name" value="SULFUR CARRIER PROTEIN FDHD"/>
    <property type="match status" value="1"/>
</dbReference>
<gene>
    <name evidence="3" type="ORF">ND2E_2714</name>
</gene>
<dbReference type="RefSeq" id="WP_052056417.1">
    <property type="nucleotide sequence ID" value="NZ_JQED01000015.1"/>
</dbReference>
<sequence>MTEPSEQKRHQAQLLEVAVALSINGISQAVMMASPKHLKDFALGFSLSEGLISSRNDVLDIVVHAHECGWQVDLLVLARVQHQLKQRRRTMAGPSGCGLCGLDSIKAAMSLNLPQEKKVVNACKIPTEQVIMQAKDALPAIVKSSGGIRGNHCAAFFDLSANMLAFREDVGRHSALDKLIGCLSHKKQSMNEGFALITSRCSHDLIAKAARLSFSTLVTLAQPTDLAVSSARKTQLTLFCFQYGQLKRYA</sequence>
<dbReference type="InterPro" id="IPR016193">
    <property type="entry name" value="Cytidine_deaminase-like"/>
</dbReference>
<organism evidence="3 4">
    <name type="scientific">Colwellia psychrerythraea</name>
    <name type="common">Vibrio psychroerythus</name>
    <dbReference type="NCBI Taxonomy" id="28229"/>
    <lineage>
        <taxon>Bacteria</taxon>
        <taxon>Pseudomonadati</taxon>
        <taxon>Pseudomonadota</taxon>
        <taxon>Gammaproteobacteria</taxon>
        <taxon>Alteromonadales</taxon>
        <taxon>Colwelliaceae</taxon>
        <taxon>Colwellia</taxon>
    </lineage>
</organism>
<dbReference type="AlphaFoldDB" id="A0A099KUB8"/>
<dbReference type="Gene3D" id="3.10.20.10">
    <property type="match status" value="1"/>
</dbReference>
<evidence type="ECO:0000256" key="1">
    <source>
        <dbReference type="ARBA" id="ARBA00022490"/>
    </source>
</evidence>
<reference evidence="3 4" key="1">
    <citation type="submission" date="2014-08" db="EMBL/GenBank/DDBJ databases">
        <title>Genomic and Phenotypic Diversity of Colwellia psychrerythraea strains from Disparate Marine Basins.</title>
        <authorList>
            <person name="Techtmann S.M."/>
            <person name="Stelling S.C."/>
            <person name="Utturkar S.M."/>
            <person name="Alshibli N."/>
            <person name="Harris A."/>
            <person name="Brown S.D."/>
            <person name="Hazen T.C."/>
        </authorList>
    </citation>
    <scope>NUCLEOTIDE SEQUENCE [LARGE SCALE GENOMIC DNA]</scope>
    <source>
        <strain evidence="3 4">ND2E</strain>
    </source>
</reference>
<keyword evidence="1" id="KW-0963">Cytoplasm</keyword>
<proteinExistence type="predicted"/>
<keyword evidence="2" id="KW-0501">Molybdenum cofactor biosynthesis</keyword>
<dbReference type="EMBL" id="JQED01000015">
    <property type="protein sequence ID" value="KGJ93248.1"/>
    <property type="molecule type" value="Genomic_DNA"/>
</dbReference>
<name>A0A099KUB8_COLPS</name>
<dbReference type="PIRSF" id="PIRSF015626">
    <property type="entry name" value="FdhD"/>
    <property type="match status" value="1"/>
</dbReference>